<proteinExistence type="predicted"/>
<protein>
    <submittedName>
        <fullName evidence="1">Uncharacterized protein</fullName>
    </submittedName>
</protein>
<gene>
    <name evidence="1" type="ORF">DCW38_03145</name>
</gene>
<evidence type="ECO:0000313" key="1">
    <source>
        <dbReference type="EMBL" id="HAV92159.1"/>
    </source>
</evidence>
<evidence type="ECO:0000313" key="2">
    <source>
        <dbReference type="Proteomes" id="UP000264062"/>
    </source>
</evidence>
<comment type="caution">
    <text evidence="1">The sequence shown here is derived from an EMBL/GenBank/DDBJ whole genome shotgun (WGS) entry which is preliminary data.</text>
</comment>
<dbReference type="SUPFAM" id="SSF89372">
    <property type="entry name" value="Fucose-specific lectin"/>
    <property type="match status" value="1"/>
</dbReference>
<dbReference type="Proteomes" id="UP000264062">
    <property type="component" value="Unassembled WGS sequence"/>
</dbReference>
<feature type="non-terminal residue" evidence="1">
    <location>
        <position position="1"/>
    </location>
</feature>
<reference evidence="1 2" key="1">
    <citation type="journal article" date="2018" name="Nat. Biotechnol.">
        <title>A standardized bacterial taxonomy based on genome phylogeny substantially revises the tree of life.</title>
        <authorList>
            <person name="Parks D.H."/>
            <person name="Chuvochina M."/>
            <person name="Waite D.W."/>
            <person name="Rinke C."/>
            <person name="Skarshewski A."/>
            <person name="Chaumeil P.A."/>
            <person name="Hugenholtz P."/>
        </authorList>
    </citation>
    <scope>NUCLEOTIDE SEQUENCE [LARGE SCALE GENOMIC DNA]</scope>
    <source>
        <strain evidence="1">UBA9956</strain>
    </source>
</reference>
<sequence>FISVFSQWTSPVDIWPYSMAYFQPNAAHSLVSDTLGNVHIAWYDASRDAYGCIKKTRFDGTDWIYTSSIFDDSSGGTGYYALSWMPTLSVEPDGKCLLVWEDYRTGSFELYGKYFDNTIWSSQITVTNTFESYTWFPKLYFADERHNLVFIDDSSGYFNVYFTYFDTMFQTKVDITDTNQNCISPDLFVYPDGEKSVLFTTEFNGSQALYNVRNSGAGWSDFIKVAELSSNIYYPNIISDGADEYAIFTSELSGVSDLFISQFSKTSWSGYTILSDTRSNIYNPAGVMQNGKVRIVYVSDENQYGNLYSILYNPSTKEIEEKTLLASHEHGYITLPQIVLDSRGDIHVVYIVNDDTPISPTQTNDIWWVRLPHTKIFSTSKEKPYIASMTYKGYIISFNDEESYNVTVMDKAGRKIFEKNDVVRQLIITNKELKRNDIYFMLIENKNSKYGEKIVWLR</sequence>
<dbReference type="EMBL" id="DMZY01000093">
    <property type="protein sequence ID" value="HAV92159.1"/>
    <property type="molecule type" value="Genomic_DNA"/>
</dbReference>
<name>A0A350H9E3_UNCW3</name>
<organism evidence="1 2">
    <name type="scientific">candidate division WOR-3 bacterium</name>
    <dbReference type="NCBI Taxonomy" id="2052148"/>
    <lineage>
        <taxon>Bacteria</taxon>
        <taxon>Bacteria division WOR-3</taxon>
    </lineage>
</organism>
<dbReference type="AlphaFoldDB" id="A0A350H9E3"/>
<accession>A0A350H9E3</accession>